<comment type="caution">
    <text evidence="1">The sequence shown here is derived from an EMBL/GenBank/DDBJ whole genome shotgun (WGS) entry which is preliminary data.</text>
</comment>
<accession>A0A8H3Z1Q2</accession>
<organism evidence="1 2">
    <name type="scientific">Venturia inaequalis</name>
    <name type="common">Apple scab fungus</name>
    <dbReference type="NCBI Taxonomy" id="5025"/>
    <lineage>
        <taxon>Eukaryota</taxon>
        <taxon>Fungi</taxon>
        <taxon>Dikarya</taxon>
        <taxon>Ascomycota</taxon>
        <taxon>Pezizomycotina</taxon>
        <taxon>Dothideomycetes</taxon>
        <taxon>Pleosporomycetidae</taxon>
        <taxon>Venturiales</taxon>
        <taxon>Venturiaceae</taxon>
        <taxon>Venturia</taxon>
    </lineage>
</organism>
<sequence>MALQSCELSDLVAVDKTYLDRIKDRRDLIATRCDDVVRCNPIAKDAVSELYTWIFSTYLPKRFPTMFSLVPAEKASPRYLLNNVTNERIELAPPPDPTESLKTLGQHIDNEFLILLPTASPNPPTPSQKILPTQTPREPYHLHAFTLCYPSGFDTVQKLGLPLAAIHAPVPGYESKIARSMDRFFAALPYGKIVKRANWSVQLDTEFFHRDANHISLSAGGNTMAPATHTATAEELLEWEREDVASA</sequence>
<proteinExistence type="predicted"/>
<name>A0A8H3Z1Q2_VENIN</name>
<evidence type="ECO:0000313" key="1">
    <source>
        <dbReference type="EMBL" id="KAE9976691.1"/>
    </source>
</evidence>
<dbReference type="Proteomes" id="UP000433883">
    <property type="component" value="Unassembled WGS sequence"/>
</dbReference>
<reference evidence="1 2" key="1">
    <citation type="submission" date="2019-11" db="EMBL/GenBank/DDBJ databases">
        <title>Venturia inaequalis Genome Resource.</title>
        <authorList>
            <person name="Lichtner F.J."/>
        </authorList>
    </citation>
    <scope>NUCLEOTIDE SEQUENCE [LARGE SCALE GENOMIC DNA]</scope>
    <source>
        <strain evidence="1">Bline_iso_100314</strain>
    </source>
</reference>
<dbReference type="InterPro" id="IPR021848">
    <property type="entry name" value="HODM_asu-like"/>
</dbReference>
<dbReference type="Pfam" id="PF11927">
    <property type="entry name" value="HODM_asu-like"/>
    <property type="match status" value="1"/>
</dbReference>
<dbReference type="AlphaFoldDB" id="A0A8H3Z1Q2"/>
<dbReference type="EMBL" id="WNWQ01000148">
    <property type="protein sequence ID" value="KAE9976691.1"/>
    <property type="molecule type" value="Genomic_DNA"/>
</dbReference>
<protein>
    <submittedName>
        <fullName evidence="1">Uncharacterized protein</fullName>
    </submittedName>
</protein>
<gene>
    <name evidence="1" type="ORF">BLS_001898</name>
</gene>
<evidence type="ECO:0000313" key="2">
    <source>
        <dbReference type="Proteomes" id="UP000433883"/>
    </source>
</evidence>